<dbReference type="RefSeq" id="XP_071906921.1">
    <property type="nucleotide sequence ID" value="XM_072050820.1"/>
</dbReference>
<keyword evidence="2" id="KW-0547">Nucleotide-binding</keyword>
<reference evidence="10" key="1">
    <citation type="journal article" date="2025" name="Foods">
        <title>Unveiling the Microbial Signatures of Arabica Coffee Cherries: Insights into Ripeness Specific Diversity, Functional Traits, and Implications for Quality and Safety.</title>
        <authorList>
            <consortium name="RefSeq"/>
            <person name="Tenea G.N."/>
            <person name="Cifuentes V."/>
            <person name="Reyes P."/>
            <person name="Cevallos-Vallejos M."/>
        </authorList>
    </citation>
    <scope>NUCLEOTIDE SEQUENCE [LARGE SCALE GENOMIC DNA]</scope>
</reference>
<comment type="subcellular location">
    <subcellularLocation>
        <location evidence="1">Nucleus</location>
    </subcellularLocation>
</comment>
<dbReference type="Proteomes" id="UP001652660">
    <property type="component" value="Chromosome 1c"/>
</dbReference>
<dbReference type="SMART" id="SM00490">
    <property type="entry name" value="HELICc"/>
    <property type="match status" value="1"/>
</dbReference>
<proteinExistence type="predicted"/>
<evidence type="ECO:0000313" key="11">
    <source>
        <dbReference type="RefSeq" id="XP_071906879.1"/>
    </source>
</evidence>
<evidence type="ECO:0000313" key="10">
    <source>
        <dbReference type="Proteomes" id="UP001652660"/>
    </source>
</evidence>
<feature type="compositionally biased region" description="Low complexity" evidence="7">
    <location>
        <begin position="1"/>
        <end position="12"/>
    </location>
</feature>
<keyword evidence="4" id="KW-0347">Helicase</keyword>
<gene>
    <name evidence="11 12 13" type="primary">LOC113736999</name>
</gene>
<evidence type="ECO:0000256" key="3">
    <source>
        <dbReference type="ARBA" id="ARBA00022801"/>
    </source>
</evidence>
<dbReference type="Gene3D" id="3.40.50.10810">
    <property type="entry name" value="Tandem AAA-ATPase domain"/>
    <property type="match status" value="1"/>
</dbReference>
<evidence type="ECO:0000256" key="5">
    <source>
        <dbReference type="ARBA" id="ARBA00022840"/>
    </source>
</evidence>
<dbReference type="SMART" id="SM00487">
    <property type="entry name" value="DEXDc"/>
    <property type="match status" value="1"/>
</dbReference>
<feature type="domain" description="Helicase ATP-binding" evidence="8">
    <location>
        <begin position="661"/>
        <end position="840"/>
    </location>
</feature>
<sequence>MASKSEGSQSSSTTPIAKRRLSFSSITTGLTSKEQKRAKVGEVGECSSRNFSACWCHDFKWKDQKVCPTVLGHEDPFSADNLLEDLDINRYGNVKKDIEYLIARRNQLISHGFAAKPLVPCKNLSTQKIPKKIDFGSDRYGSVTREIEELLAQSQLFGCLSSTNSTMSCKRLKKYLTKEDLESNPPSMPNIIDLEDDDEPPANGTVIKCEPAEEIDTSAKCLVVIDSVEEDPENDHNFCHSRSSATKPVVQCWNLGVKKRPSEEDFQSNKYGSVTKEIEELLAQENQVFGVLGSTNSAMLRKRLGTEMYSCKEGWDLKPPSVPDIIDLESPDNGTIVESEPFEEIVREAKPLAVIDLDDEAFENDENSCPNEVADLAKTADNLLQNNVEDQSSAEDQKLRRENSFHGSNIEFKKVEQDLDAADDHKFESEKSCHGSNLASNLKCAEEGKLGKGNSYLGDKPELKKHNGLNPRAEAKAEMVEDKRQTKANAPVSPKISEVEKDKGVYVGVEGDAEHEEGSPQHDSEYGGLGSIWNELSFALECSKDTAVDSSSDKHTIVGAEDCDHSFILKDDIGSVCRVCGLIERGIETIIEYQYAKAKKSERTYRYERSLRNGLEQTKILPESIRWVEHEDSLTEVAVHPRHRKVMKPHQVEGFNFLTSNLVTDHPGGCIMAHAPGSGKTFMIISFLQSFMAKYPSARPLIVLPKGIISTWKKEFQRWQVEDIPLYDLYSSKSESRSQQLVILKRWANERSILFLGYAQFALIVCDMDMNETTLGCRDILLTCPSILILDEGHTPRNQNTDILKSLEQVQTPRKVVLSGTLYQNHVREVFNVLNLVCPKFLKMGTPKVIKRRILSKVQISSGRSSIAKFSDDDFYNLVECTLLEDEKFNRKVNIVQDLREMTSKVLHYYKGDFLDELPGLVDFTVFLELSRAQKKEVAELKELKSRFKINSEGSAIYVHPQLKKLLMYSGVKDRVDVEKIDLMLEKLKETEGIKAKFYLNLLQLCESTGEKLLVFSQYLLPLKFLERLTVKVKNYSLGKEMFVITGDSDSEIRDSCMEQFNNSSDARVFFGSIRACGEGISLVGASRIIILDIHLNPSVTRQAIGRAFRPGQQRKVYTYRLVASGSPEEDDHLTCFRKESIAKMWFEWNGCQGQEDFQMENVDVNDCGDLFLESSQLNQDVVSLYRR</sequence>
<keyword evidence="10" id="KW-1185">Reference proteome</keyword>
<dbReference type="InterPro" id="IPR027417">
    <property type="entry name" value="P-loop_NTPase"/>
</dbReference>
<dbReference type="Pfam" id="PF00176">
    <property type="entry name" value="SNF2-rel_dom"/>
    <property type="match status" value="1"/>
</dbReference>
<evidence type="ECO:0000313" key="12">
    <source>
        <dbReference type="RefSeq" id="XP_071906921.1"/>
    </source>
</evidence>
<keyword evidence="6" id="KW-0539">Nucleus</keyword>
<organism evidence="10 11">
    <name type="scientific">Coffea arabica</name>
    <name type="common">Arabian coffee</name>
    <dbReference type="NCBI Taxonomy" id="13443"/>
    <lineage>
        <taxon>Eukaryota</taxon>
        <taxon>Viridiplantae</taxon>
        <taxon>Streptophyta</taxon>
        <taxon>Embryophyta</taxon>
        <taxon>Tracheophyta</taxon>
        <taxon>Spermatophyta</taxon>
        <taxon>Magnoliopsida</taxon>
        <taxon>eudicotyledons</taxon>
        <taxon>Gunneridae</taxon>
        <taxon>Pentapetalae</taxon>
        <taxon>asterids</taxon>
        <taxon>lamiids</taxon>
        <taxon>Gentianales</taxon>
        <taxon>Rubiaceae</taxon>
        <taxon>Ixoroideae</taxon>
        <taxon>Gardenieae complex</taxon>
        <taxon>Bertiereae - Coffeeae clade</taxon>
        <taxon>Coffeeae</taxon>
        <taxon>Coffea</taxon>
    </lineage>
</organism>
<dbReference type="RefSeq" id="XP_071906946.1">
    <property type="nucleotide sequence ID" value="XM_072050845.1"/>
</dbReference>
<dbReference type="InterPro" id="IPR001650">
    <property type="entry name" value="Helicase_C-like"/>
</dbReference>
<dbReference type="Gene3D" id="3.40.50.300">
    <property type="entry name" value="P-loop containing nucleotide triphosphate hydrolases"/>
    <property type="match status" value="1"/>
</dbReference>
<dbReference type="InterPro" id="IPR038718">
    <property type="entry name" value="SNF2-like_sf"/>
</dbReference>
<dbReference type="InterPro" id="IPR044567">
    <property type="entry name" value="CLSY/DRD1"/>
</dbReference>
<evidence type="ECO:0000256" key="2">
    <source>
        <dbReference type="ARBA" id="ARBA00022741"/>
    </source>
</evidence>
<dbReference type="InterPro" id="IPR000330">
    <property type="entry name" value="SNF2_N"/>
</dbReference>
<dbReference type="Pfam" id="PF00271">
    <property type="entry name" value="Helicase_C"/>
    <property type="match status" value="1"/>
</dbReference>
<evidence type="ECO:0000256" key="1">
    <source>
        <dbReference type="ARBA" id="ARBA00004123"/>
    </source>
</evidence>
<dbReference type="SUPFAM" id="SSF52540">
    <property type="entry name" value="P-loop containing nucleoside triphosphate hydrolases"/>
    <property type="match status" value="2"/>
</dbReference>
<name>A0ABM4UHX7_COFAR</name>
<reference evidence="11 12" key="2">
    <citation type="submission" date="2025-05" db="UniProtKB">
        <authorList>
            <consortium name="RefSeq"/>
        </authorList>
    </citation>
    <scope>NUCLEOTIDE SEQUENCE [LARGE SCALE GENOMIC DNA]</scope>
    <source>
        <tissue evidence="11 12">Leaves</tissue>
    </source>
</reference>
<dbReference type="PANTHER" id="PTHR45821:SF1">
    <property type="entry name" value="ATP-DEPENDENT HELICASE FAMILY PROTEIN-RELATED"/>
    <property type="match status" value="1"/>
</dbReference>
<evidence type="ECO:0000256" key="6">
    <source>
        <dbReference type="ARBA" id="ARBA00023242"/>
    </source>
</evidence>
<evidence type="ECO:0000256" key="4">
    <source>
        <dbReference type="ARBA" id="ARBA00022806"/>
    </source>
</evidence>
<dbReference type="InterPro" id="IPR049730">
    <property type="entry name" value="SNF2/RAD54-like_C"/>
</dbReference>
<accession>A0ABM4UHX7</accession>
<protein>
    <submittedName>
        <fullName evidence="11 12">Protein CHROMATIN REMODELING 35-like</fullName>
    </submittedName>
</protein>
<evidence type="ECO:0000256" key="7">
    <source>
        <dbReference type="SAM" id="MobiDB-lite"/>
    </source>
</evidence>
<dbReference type="PANTHER" id="PTHR45821">
    <property type="entry name" value="SNF2 DOMAIN-CONTAINING PROTEIN CLASSY 2-RELATED"/>
    <property type="match status" value="1"/>
</dbReference>
<dbReference type="PROSITE" id="PS51192">
    <property type="entry name" value="HELICASE_ATP_BIND_1"/>
    <property type="match status" value="1"/>
</dbReference>
<dbReference type="RefSeq" id="XP_071906879.1">
    <property type="nucleotide sequence ID" value="XM_072050778.1"/>
</dbReference>
<evidence type="ECO:0000259" key="9">
    <source>
        <dbReference type="PROSITE" id="PS51194"/>
    </source>
</evidence>
<keyword evidence="5" id="KW-0067">ATP-binding</keyword>
<dbReference type="CDD" id="cd18793">
    <property type="entry name" value="SF2_C_SNF"/>
    <property type="match status" value="1"/>
</dbReference>
<dbReference type="GeneID" id="113736999"/>
<evidence type="ECO:0000313" key="13">
    <source>
        <dbReference type="RefSeq" id="XP_071906946.1"/>
    </source>
</evidence>
<dbReference type="PROSITE" id="PS51194">
    <property type="entry name" value="HELICASE_CTER"/>
    <property type="match status" value="1"/>
</dbReference>
<evidence type="ECO:0000259" key="8">
    <source>
        <dbReference type="PROSITE" id="PS51192"/>
    </source>
</evidence>
<feature type="region of interest" description="Disordered" evidence="7">
    <location>
        <begin position="1"/>
        <end position="20"/>
    </location>
</feature>
<dbReference type="InterPro" id="IPR014001">
    <property type="entry name" value="Helicase_ATP-bd"/>
</dbReference>
<keyword evidence="3" id="KW-0378">Hydrolase</keyword>
<feature type="domain" description="Helicase C-terminal" evidence="9">
    <location>
        <begin position="1001"/>
        <end position="1166"/>
    </location>
</feature>